<dbReference type="InterPro" id="IPR027417">
    <property type="entry name" value="P-loop_NTPase"/>
</dbReference>
<evidence type="ECO:0000313" key="2">
    <source>
        <dbReference type="Proteomes" id="UP000749293"/>
    </source>
</evidence>
<comment type="caution">
    <text evidence="1">The sequence shown here is derived from an EMBL/GenBank/DDBJ whole genome shotgun (WGS) entry which is preliminary data.</text>
</comment>
<proteinExistence type="predicted"/>
<gene>
    <name evidence="1" type="ORF">GMORB2_4329</name>
</gene>
<name>A0A9P4Z2L0_9HYPO</name>
<dbReference type="Gene3D" id="3.40.50.300">
    <property type="entry name" value="P-loop containing nucleotide triphosphate hydrolases"/>
    <property type="match status" value="1"/>
</dbReference>
<protein>
    <submittedName>
        <fullName evidence="1">Archaeal DNA helicase HerA</fullName>
    </submittedName>
</protein>
<dbReference type="GO" id="GO:0004386">
    <property type="term" value="F:helicase activity"/>
    <property type="evidence" value="ECO:0007669"/>
    <property type="project" value="UniProtKB-KW"/>
</dbReference>
<keyword evidence="1" id="KW-0067">ATP-binding</keyword>
<dbReference type="GeneID" id="55970557"/>
<dbReference type="RefSeq" id="XP_035324141.1">
    <property type="nucleotide sequence ID" value="XM_035466304.1"/>
</dbReference>
<keyword evidence="1" id="KW-0378">Hydrolase</keyword>
<keyword evidence="2" id="KW-1185">Reference proteome</keyword>
<sequence>MACSLFGICLSLFLEQKSDIGRIIALDEAHKYMTDSAECKSLTESLLATIRLQRHLGARVVISTQEPTISPRLLDLCSTTLVHRFTSPDWLEALKKHLAGASSWSGQVRKMGAANNTTAGIDDLDADERDTSRIAGVQPLQLDETRIGSELFHQIVHLHPGEALLFSPSAVIGASRRGSSGSGGVARSESGSLSGVSEYAMEQLGRGVLKVRIRQRVTKDGGLSVMASAKQ</sequence>
<dbReference type="SUPFAM" id="SSF52540">
    <property type="entry name" value="P-loop containing nucleoside triphosphate hydrolases"/>
    <property type="match status" value="1"/>
</dbReference>
<keyword evidence="1" id="KW-0347">Helicase</keyword>
<evidence type="ECO:0000313" key="1">
    <source>
        <dbReference type="EMBL" id="KAF4125489.1"/>
    </source>
</evidence>
<dbReference type="AlphaFoldDB" id="A0A9P4Z2L0"/>
<organism evidence="1 2">
    <name type="scientific">Geosmithia morbida</name>
    <dbReference type="NCBI Taxonomy" id="1094350"/>
    <lineage>
        <taxon>Eukaryota</taxon>
        <taxon>Fungi</taxon>
        <taxon>Dikarya</taxon>
        <taxon>Ascomycota</taxon>
        <taxon>Pezizomycotina</taxon>
        <taxon>Sordariomycetes</taxon>
        <taxon>Hypocreomycetidae</taxon>
        <taxon>Hypocreales</taxon>
        <taxon>Bionectriaceae</taxon>
        <taxon>Geosmithia</taxon>
    </lineage>
</organism>
<dbReference type="OrthoDB" id="2316594at2759"/>
<dbReference type="EMBL" id="JAANYQ010000003">
    <property type="protein sequence ID" value="KAF4125489.1"/>
    <property type="molecule type" value="Genomic_DNA"/>
</dbReference>
<dbReference type="Proteomes" id="UP000749293">
    <property type="component" value="Unassembled WGS sequence"/>
</dbReference>
<accession>A0A9P4Z2L0</accession>
<reference evidence="1" key="1">
    <citation type="submission" date="2020-03" db="EMBL/GenBank/DDBJ databases">
        <title>Site-based positive gene gene selection in Geosmithia morbida across the United States reveals a broad range of putative effectors and factors for local host and environmental adapation.</title>
        <authorList>
            <person name="Onufrak A."/>
            <person name="Murdoch R.W."/>
            <person name="Gazis R."/>
            <person name="Huff M."/>
            <person name="Staton M."/>
            <person name="Klingeman W."/>
            <person name="Hadziabdic D."/>
        </authorList>
    </citation>
    <scope>NUCLEOTIDE SEQUENCE</scope>
    <source>
        <strain evidence="1">1262</strain>
    </source>
</reference>
<keyword evidence="1" id="KW-0547">Nucleotide-binding</keyword>